<keyword evidence="7 8" id="KW-0472">Membrane</keyword>
<dbReference type="Proteomes" id="UP001519887">
    <property type="component" value="Unassembled WGS sequence"/>
</dbReference>
<feature type="non-terminal residue" evidence="9">
    <location>
        <position position="184"/>
    </location>
</feature>
<dbReference type="PANTHER" id="PTHR30472">
    <property type="entry name" value="FERRIC ENTEROBACTIN TRANSPORT SYSTEM PERMEASE PROTEIN"/>
    <property type="match status" value="1"/>
</dbReference>
<evidence type="ECO:0000256" key="6">
    <source>
        <dbReference type="ARBA" id="ARBA00022989"/>
    </source>
</evidence>
<comment type="similarity">
    <text evidence="2">Belongs to the binding-protein-dependent transport system permease family. FecCD subfamily.</text>
</comment>
<dbReference type="Gene3D" id="1.10.3470.10">
    <property type="entry name" value="ABC transporter involved in vitamin B12 uptake, BtuC"/>
    <property type="match status" value="1"/>
</dbReference>
<dbReference type="SUPFAM" id="SSF81345">
    <property type="entry name" value="ABC transporter involved in vitamin B12 uptake, BtuC"/>
    <property type="match status" value="1"/>
</dbReference>
<evidence type="ECO:0000256" key="8">
    <source>
        <dbReference type="SAM" id="Phobius"/>
    </source>
</evidence>
<evidence type="ECO:0000313" key="10">
    <source>
        <dbReference type="Proteomes" id="UP001519887"/>
    </source>
</evidence>
<evidence type="ECO:0000256" key="5">
    <source>
        <dbReference type="ARBA" id="ARBA00022692"/>
    </source>
</evidence>
<keyword evidence="6 8" id="KW-1133">Transmembrane helix</keyword>
<evidence type="ECO:0000256" key="1">
    <source>
        <dbReference type="ARBA" id="ARBA00004651"/>
    </source>
</evidence>
<evidence type="ECO:0000256" key="3">
    <source>
        <dbReference type="ARBA" id="ARBA00022448"/>
    </source>
</evidence>
<name>A0ABS7CBR9_9BACL</name>
<comment type="caution">
    <text evidence="9">The sequence shown here is derived from an EMBL/GenBank/DDBJ whole genome shotgun (WGS) entry which is preliminary data.</text>
</comment>
<organism evidence="9 10">
    <name type="scientific">Paenibacillus sepulcri</name>
    <dbReference type="NCBI Taxonomy" id="359917"/>
    <lineage>
        <taxon>Bacteria</taxon>
        <taxon>Bacillati</taxon>
        <taxon>Bacillota</taxon>
        <taxon>Bacilli</taxon>
        <taxon>Bacillales</taxon>
        <taxon>Paenibacillaceae</taxon>
        <taxon>Paenibacillus</taxon>
    </lineage>
</organism>
<sequence>MPRNSAIRYWLVMLASLGLILGAIYISLTNGQFDMSVTDVAKTLLRIHPSPDYDLVIFDFRLPRIVIAALVGFALGIAGAVIQGVTRNGLADPGILGINAGAGAAIVLFMFFFQGGFNALGWLSTLSMPLFGLIGGLGAAALIYFFSWRNGKLDSQRLILVGIAVGSGLGALTLFLSLRMNPHD</sequence>
<protein>
    <submittedName>
        <fullName evidence="9">Iron ABC transporter permease</fullName>
    </submittedName>
</protein>
<feature type="transmembrane region" description="Helical" evidence="8">
    <location>
        <begin position="62"/>
        <end position="82"/>
    </location>
</feature>
<gene>
    <name evidence="9" type="ORF">K0U00_30460</name>
</gene>
<accession>A0ABS7CBR9</accession>
<evidence type="ECO:0000313" key="9">
    <source>
        <dbReference type="EMBL" id="MBW7458372.1"/>
    </source>
</evidence>
<dbReference type="EMBL" id="JAHZIK010001172">
    <property type="protein sequence ID" value="MBW7458372.1"/>
    <property type="molecule type" value="Genomic_DNA"/>
</dbReference>
<comment type="subcellular location">
    <subcellularLocation>
        <location evidence="1">Cell membrane</location>
        <topology evidence="1">Multi-pass membrane protein</topology>
    </subcellularLocation>
</comment>
<evidence type="ECO:0000256" key="2">
    <source>
        <dbReference type="ARBA" id="ARBA00007935"/>
    </source>
</evidence>
<dbReference type="Pfam" id="PF01032">
    <property type="entry name" value="FecCD"/>
    <property type="match status" value="1"/>
</dbReference>
<dbReference type="PANTHER" id="PTHR30472:SF23">
    <property type="entry name" value="IRON-UPTAKE SYSTEM PERMEASE PROTEIN FEUC"/>
    <property type="match status" value="1"/>
</dbReference>
<keyword evidence="5 8" id="KW-0812">Transmembrane</keyword>
<evidence type="ECO:0000256" key="7">
    <source>
        <dbReference type="ARBA" id="ARBA00023136"/>
    </source>
</evidence>
<feature type="transmembrane region" description="Helical" evidence="8">
    <location>
        <begin position="158"/>
        <end position="178"/>
    </location>
</feature>
<keyword evidence="4" id="KW-1003">Cell membrane</keyword>
<feature type="transmembrane region" description="Helical" evidence="8">
    <location>
        <begin position="94"/>
        <end position="113"/>
    </location>
</feature>
<feature type="transmembrane region" description="Helical" evidence="8">
    <location>
        <begin position="119"/>
        <end position="146"/>
    </location>
</feature>
<reference evidence="9 10" key="1">
    <citation type="submission" date="2021-07" db="EMBL/GenBank/DDBJ databases">
        <title>Paenibacillus radiodurans sp. nov., isolated from the southeastern edge of Tengger Desert.</title>
        <authorList>
            <person name="Zhang G."/>
        </authorList>
    </citation>
    <scope>NUCLEOTIDE SEQUENCE [LARGE SCALE GENOMIC DNA]</scope>
    <source>
        <strain evidence="9 10">CCM 7311</strain>
    </source>
</reference>
<keyword evidence="3" id="KW-0813">Transport</keyword>
<evidence type="ECO:0000256" key="4">
    <source>
        <dbReference type="ARBA" id="ARBA00022475"/>
    </source>
</evidence>
<dbReference type="InterPro" id="IPR000522">
    <property type="entry name" value="ABC_transptr_permease_BtuC"/>
</dbReference>
<proteinExistence type="inferred from homology"/>
<keyword evidence="10" id="KW-1185">Reference proteome</keyword>
<feature type="transmembrane region" description="Helical" evidence="8">
    <location>
        <begin position="7"/>
        <end position="28"/>
    </location>
</feature>
<dbReference type="InterPro" id="IPR037294">
    <property type="entry name" value="ABC_BtuC-like"/>
</dbReference>